<dbReference type="AlphaFoldDB" id="A0A6I6F991"/>
<gene>
    <name evidence="2" type="ORF">EIZ62_15690</name>
</gene>
<evidence type="ECO:0000256" key="1">
    <source>
        <dbReference type="SAM" id="MobiDB-lite"/>
    </source>
</evidence>
<dbReference type="KEGG" id="sfic:EIZ62_15690"/>
<dbReference type="EMBL" id="CP034279">
    <property type="protein sequence ID" value="QGV79524.1"/>
    <property type="molecule type" value="Genomic_DNA"/>
</dbReference>
<proteinExistence type="predicted"/>
<sequence length="215" mass="23514">MTGTDPDLAASRAALALIAAGIDKAHEELKDLGMIGEATAGRGFSELALSGLELGHPGLAAGFRTFCERWEWGVRDLMQRGNAFAVGLGLSAGAFHEQELYIKDSIKIAVNGFNGNPHLTEDEVKAKDWDEIRSQKATDNPDYSLESMAAANENVKQTWKDTGYDVEDALLDSMESNGSLDPLAREALDERMRETFDPSQEAIERAEQPVWGNER</sequence>
<accession>A0A6I6F991</accession>
<protein>
    <submittedName>
        <fullName evidence="2">Uncharacterized protein</fullName>
    </submittedName>
</protein>
<keyword evidence="3" id="KW-1185">Reference proteome</keyword>
<dbReference type="OrthoDB" id="3872177at2"/>
<dbReference type="Proteomes" id="UP000422572">
    <property type="component" value="Chromosome"/>
</dbReference>
<feature type="region of interest" description="Disordered" evidence="1">
    <location>
        <begin position="195"/>
        <end position="215"/>
    </location>
</feature>
<organism evidence="2 3">
    <name type="scientific">Streptomyces ficellus</name>
    <dbReference type="NCBI Taxonomy" id="1977088"/>
    <lineage>
        <taxon>Bacteria</taxon>
        <taxon>Bacillati</taxon>
        <taxon>Actinomycetota</taxon>
        <taxon>Actinomycetes</taxon>
        <taxon>Kitasatosporales</taxon>
        <taxon>Streptomycetaceae</taxon>
        <taxon>Streptomyces</taxon>
    </lineage>
</organism>
<dbReference type="RefSeq" id="WP_156693269.1">
    <property type="nucleotide sequence ID" value="NZ_CP034279.1"/>
</dbReference>
<name>A0A6I6F991_9ACTN</name>
<reference evidence="2 3" key="1">
    <citation type="submission" date="2018-12" db="EMBL/GenBank/DDBJ databases">
        <title>Complete genome sequence of Streptomyces ficellus NRRL8067, the producer of ficellomycin, feldamycin and nojirimycin.</title>
        <authorList>
            <person name="Zhang H."/>
            <person name="Yue R."/>
            <person name="Liu Y."/>
            <person name="Li M."/>
            <person name="Mu H."/>
            <person name="Zhang J."/>
        </authorList>
    </citation>
    <scope>NUCLEOTIDE SEQUENCE [LARGE SCALE GENOMIC DNA]</scope>
    <source>
        <strain evidence="2 3">NRRL 8067</strain>
    </source>
</reference>
<evidence type="ECO:0000313" key="3">
    <source>
        <dbReference type="Proteomes" id="UP000422572"/>
    </source>
</evidence>
<evidence type="ECO:0000313" key="2">
    <source>
        <dbReference type="EMBL" id="QGV79524.1"/>
    </source>
</evidence>